<gene>
    <name evidence="3" type="ORF">EOE18_08225</name>
</gene>
<accession>A0A3S2X461</accession>
<feature type="transmembrane region" description="Helical" evidence="1">
    <location>
        <begin position="327"/>
        <end position="350"/>
    </location>
</feature>
<dbReference type="InterPro" id="IPR052529">
    <property type="entry name" value="Bact_Transport_Assoc"/>
</dbReference>
<dbReference type="InterPro" id="IPR007349">
    <property type="entry name" value="DUF418"/>
</dbReference>
<feature type="transmembrane region" description="Helical" evidence="1">
    <location>
        <begin position="39"/>
        <end position="58"/>
    </location>
</feature>
<sequence length="438" mass="47642">MPPIAPARNCRPRVSAALLSRNNSDLPPLSSERLPTLDLLRGLAVLGIVAINVAGFAGPKLATLTPSLLSATGPLPAPPADETAFALLFLLVEGKMRALFTMLFGASMLLFIERMEAAGRNGMMLQARRLLWLGLFGYLHYVLLWWGDVLFVYALCGLIALAFAAWPPRMLLLIGGMGFVGWALLGGLGDLPLVLAEEQARLGAPPAHDVLQGWAESRSAAMQDSAQAMLGFWPMAADKLRNAPFWPLVMAFASMGETLPLMLLGMALYRLGFWQGQWSRRALWVTALAGLVIGGAMAGGLLAWAWPRHFPALAMPSILAYWAGPEHLLMALAYAAMLLLAAPSLVSHALGQRLIAAGRMAFTNYIGTTLCLTALCYGWGAGLFGRIGHAQQLWLVLGVWVAMLAWSKPWLAHFRQGPLEWLWRSLVEFRALPFRKNP</sequence>
<keyword evidence="1" id="KW-1133">Transmembrane helix</keyword>
<evidence type="ECO:0000313" key="3">
    <source>
        <dbReference type="EMBL" id="RVU05297.1"/>
    </source>
</evidence>
<feature type="transmembrane region" description="Helical" evidence="1">
    <location>
        <begin position="283"/>
        <end position="307"/>
    </location>
</feature>
<dbReference type="Proteomes" id="UP000282837">
    <property type="component" value="Unassembled WGS sequence"/>
</dbReference>
<evidence type="ECO:0000259" key="2">
    <source>
        <dbReference type="Pfam" id="PF04235"/>
    </source>
</evidence>
<feature type="transmembrane region" description="Helical" evidence="1">
    <location>
        <begin position="171"/>
        <end position="189"/>
    </location>
</feature>
<dbReference type="PANTHER" id="PTHR30590:SF2">
    <property type="entry name" value="INNER MEMBRANE PROTEIN"/>
    <property type="match status" value="1"/>
</dbReference>
<feature type="domain" description="DUF418" evidence="2">
    <location>
        <begin position="268"/>
        <end position="427"/>
    </location>
</feature>
<feature type="transmembrane region" description="Helical" evidence="1">
    <location>
        <begin position="245"/>
        <end position="271"/>
    </location>
</feature>
<dbReference type="EMBL" id="SACO01000005">
    <property type="protein sequence ID" value="RVU05297.1"/>
    <property type="molecule type" value="Genomic_DNA"/>
</dbReference>
<comment type="caution">
    <text evidence="3">The sequence shown here is derived from an EMBL/GenBank/DDBJ whole genome shotgun (WGS) entry which is preliminary data.</text>
</comment>
<proteinExistence type="predicted"/>
<dbReference type="Pfam" id="PF04235">
    <property type="entry name" value="DUF418"/>
    <property type="match status" value="1"/>
</dbReference>
<protein>
    <submittedName>
        <fullName evidence="3">DUF418 domain-containing protein</fullName>
    </submittedName>
</protein>
<feature type="transmembrane region" description="Helical" evidence="1">
    <location>
        <begin position="150"/>
        <end position="166"/>
    </location>
</feature>
<evidence type="ECO:0000313" key="4">
    <source>
        <dbReference type="Proteomes" id="UP000282837"/>
    </source>
</evidence>
<dbReference type="PANTHER" id="PTHR30590">
    <property type="entry name" value="INNER MEMBRANE PROTEIN"/>
    <property type="match status" value="1"/>
</dbReference>
<keyword evidence="1" id="KW-0812">Transmembrane</keyword>
<feature type="transmembrane region" description="Helical" evidence="1">
    <location>
        <begin position="127"/>
        <end position="144"/>
    </location>
</feature>
<reference evidence="3 4" key="1">
    <citation type="submission" date="2019-01" db="EMBL/GenBank/DDBJ databases">
        <authorList>
            <person name="Chen W.-M."/>
        </authorList>
    </citation>
    <scope>NUCLEOTIDE SEQUENCE [LARGE SCALE GENOMIC DNA]</scope>
    <source>
        <strain evidence="3 4">FSY-9</strain>
    </source>
</reference>
<dbReference type="OrthoDB" id="9807744at2"/>
<dbReference type="AlphaFoldDB" id="A0A3S2X461"/>
<organism evidence="3 4">
    <name type="scientific">Novosphingobium umbonatum</name>
    <dbReference type="NCBI Taxonomy" id="1908524"/>
    <lineage>
        <taxon>Bacteria</taxon>
        <taxon>Pseudomonadati</taxon>
        <taxon>Pseudomonadota</taxon>
        <taxon>Alphaproteobacteria</taxon>
        <taxon>Sphingomonadales</taxon>
        <taxon>Sphingomonadaceae</taxon>
        <taxon>Novosphingobium</taxon>
    </lineage>
</organism>
<keyword evidence="4" id="KW-1185">Reference proteome</keyword>
<evidence type="ECO:0000256" key="1">
    <source>
        <dbReference type="SAM" id="Phobius"/>
    </source>
</evidence>
<feature type="transmembrane region" description="Helical" evidence="1">
    <location>
        <begin position="392"/>
        <end position="411"/>
    </location>
</feature>
<feature type="transmembrane region" description="Helical" evidence="1">
    <location>
        <begin position="96"/>
        <end position="115"/>
    </location>
</feature>
<keyword evidence="1" id="KW-0472">Membrane</keyword>
<name>A0A3S2X461_9SPHN</name>
<feature type="transmembrane region" description="Helical" evidence="1">
    <location>
        <begin position="362"/>
        <end position="380"/>
    </location>
</feature>